<keyword evidence="3" id="KW-1185">Reference proteome</keyword>
<keyword evidence="1" id="KW-1133">Transmembrane helix</keyword>
<evidence type="ECO:0000256" key="1">
    <source>
        <dbReference type="SAM" id="Phobius"/>
    </source>
</evidence>
<protein>
    <submittedName>
        <fullName evidence="2">DUF3231 family protein</fullName>
    </submittedName>
</protein>
<dbReference type="RefSeq" id="WP_382401881.1">
    <property type="nucleotide sequence ID" value="NZ_JBHTNH010000028.1"/>
</dbReference>
<feature type="transmembrane region" description="Helical" evidence="1">
    <location>
        <begin position="263"/>
        <end position="281"/>
    </location>
</feature>
<name>A0ABW3ZYP5_9BACI</name>
<dbReference type="Pfam" id="PF11553">
    <property type="entry name" value="DUF3231"/>
    <property type="match status" value="2"/>
</dbReference>
<dbReference type="InterPro" id="IPR012347">
    <property type="entry name" value="Ferritin-like"/>
</dbReference>
<dbReference type="Proteomes" id="UP001597178">
    <property type="component" value="Unassembled WGS sequence"/>
</dbReference>
<dbReference type="Gene3D" id="1.20.1260.10">
    <property type="match status" value="2"/>
</dbReference>
<comment type="caution">
    <text evidence="2">The sequence shown here is derived from an EMBL/GenBank/DDBJ whole genome shotgun (WGS) entry which is preliminary data.</text>
</comment>
<evidence type="ECO:0000313" key="3">
    <source>
        <dbReference type="Proteomes" id="UP001597178"/>
    </source>
</evidence>
<sequence>MTHESVKLTSAELSQLWISYQNDTASICILTYFLQTAEDSAAQSLLEHALKLSQTHVDKLTAIFNAEQYPIPIGFSENQDLNMEAPRLFSDQYLLHFMFQMSQVSLNAYSVAKSLAVRSDIDTYFAECLSESNKLNTMAKDVLLEKGLFVRSPYIPYPEKADFVKKQSFLTGWFGERRPLLSLEIANLFANFQRNTFGSATLIGFSQVAQSKKVGKFFTRGKDIADKHDEIFGSILREDDLPVPMASDSFVTESRVAPFSDKMMLFIVTSLIGLGIGYYGTSISTSVRRDLTAHYDRLMHEILKYSEDGANLLIENGWMEEPPRASDRDELGNQ</sequence>
<accession>A0ABW3ZYP5</accession>
<dbReference type="InterPro" id="IPR021617">
    <property type="entry name" value="DUF3231"/>
</dbReference>
<organism evidence="2 3">
    <name type="scientific">Lentibacillus salinarum</name>
    <dbReference type="NCBI Taxonomy" id="446820"/>
    <lineage>
        <taxon>Bacteria</taxon>
        <taxon>Bacillati</taxon>
        <taxon>Bacillota</taxon>
        <taxon>Bacilli</taxon>
        <taxon>Bacillales</taxon>
        <taxon>Bacillaceae</taxon>
        <taxon>Lentibacillus</taxon>
    </lineage>
</organism>
<proteinExistence type="predicted"/>
<keyword evidence="1" id="KW-0812">Transmembrane</keyword>
<evidence type="ECO:0000313" key="2">
    <source>
        <dbReference type="EMBL" id="MFD1362897.1"/>
    </source>
</evidence>
<dbReference type="EMBL" id="JBHTNH010000028">
    <property type="protein sequence ID" value="MFD1362897.1"/>
    <property type="molecule type" value="Genomic_DNA"/>
</dbReference>
<reference evidence="3" key="1">
    <citation type="journal article" date="2019" name="Int. J. Syst. Evol. Microbiol.">
        <title>The Global Catalogue of Microorganisms (GCM) 10K type strain sequencing project: providing services to taxonomists for standard genome sequencing and annotation.</title>
        <authorList>
            <consortium name="The Broad Institute Genomics Platform"/>
            <consortium name="The Broad Institute Genome Sequencing Center for Infectious Disease"/>
            <person name="Wu L."/>
            <person name="Ma J."/>
        </authorList>
    </citation>
    <scope>NUCLEOTIDE SEQUENCE [LARGE SCALE GENOMIC DNA]</scope>
    <source>
        <strain evidence="3">CCUG 54822</strain>
    </source>
</reference>
<keyword evidence="1" id="KW-0472">Membrane</keyword>
<gene>
    <name evidence="2" type="ORF">ACFQ4A_14660</name>
</gene>